<comment type="caution">
    <text evidence="2">The sequence shown here is derived from an EMBL/GenBank/DDBJ whole genome shotgun (WGS) entry which is preliminary data.</text>
</comment>
<dbReference type="AlphaFoldDB" id="A0AAV9I4F0"/>
<keyword evidence="3" id="KW-1185">Reference proteome</keyword>
<organism evidence="2 3">
    <name type="scientific">Cladorrhinum samala</name>
    <dbReference type="NCBI Taxonomy" id="585594"/>
    <lineage>
        <taxon>Eukaryota</taxon>
        <taxon>Fungi</taxon>
        <taxon>Dikarya</taxon>
        <taxon>Ascomycota</taxon>
        <taxon>Pezizomycotina</taxon>
        <taxon>Sordariomycetes</taxon>
        <taxon>Sordariomycetidae</taxon>
        <taxon>Sordariales</taxon>
        <taxon>Podosporaceae</taxon>
        <taxon>Cladorrhinum</taxon>
    </lineage>
</organism>
<accession>A0AAV9I4F0</accession>
<dbReference type="Proteomes" id="UP001321749">
    <property type="component" value="Unassembled WGS sequence"/>
</dbReference>
<reference evidence="2" key="1">
    <citation type="journal article" date="2023" name="Mol. Phylogenet. Evol.">
        <title>Genome-scale phylogeny and comparative genomics of the fungal order Sordariales.</title>
        <authorList>
            <person name="Hensen N."/>
            <person name="Bonometti L."/>
            <person name="Westerberg I."/>
            <person name="Brannstrom I.O."/>
            <person name="Guillou S."/>
            <person name="Cros-Aarteil S."/>
            <person name="Calhoun S."/>
            <person name="Haridas S."/>
            <person name="Kuo A."/>
            <person name="Mondo S."/>
            <person name="Pangilinan J."/>
            <person name="Riley R."/>
            <person name="LaButti K."/>
            <person name="Andreopoulos B."/>
            <person name="Lipzen A."/>
            <person name="Chen C."/>
            <person name="Yan M."/>
            <person name="Daum C."/>
            <person name="Ng V."/>
            <person name="Clum A."/>
            <person name="Steindorff A."/>
            <person name="Ohm R.A."/>
            <person name="Martin F."/>
            <person name="Silar P."/>
            <person name="Natvig D.O."/>
            <person name="Lalanne C."/>
            <person name="Gautier V."/>
            <person name="Ament-Velasquez S.L."/>
            <person name="Kruys A."/>
            <person name="Hutchinson M.I."/>
            <person name="Powell A.J."/>
            <person name="Barry K."/>
            <person name="Miller A.N."/>
            <person name="Grigoriev I.V."/>
            <person name="Debuchy R."/>
            <person name="Gladieux P."/>
            <person name="Hiltunen Thoren M."/>
            <person name="Johannesson H."/>
        </authorList>
    </citation>
    <scope>NUCLEOTIDE SEQUENCE</scope>
    <source>
        <strain evidence="2">PSN324</strain>
    </source>
</reference>
<feature type="region of interest" description="Disordered" evidence="1">
    <location>
        <begin position="1"/>
        <end position="40"/>
    </location>
</feature>
<dbReference type="EMBL" id="MU864930">
    <property type="protein sequence ID" value="KAK4466685.1"/>
    <property type="molecule type" value="Genomic_DNA"/>
</dbReference>
<evidence type="ECO:0000313" key="2">
    <source>
        <dbReference type="EMBL" id="KAK4466685.1"/>
    </source>
</evidence>
<feature type="region of interest" description="Disordered" evidence="1">
    <location>
        <begin position="129"/>
        <end position="149"/>
    </location>
</feature>
<proteinExistence type="predicted"/>
<evidence type="ECO:0000256" key="1">
    <source>
        <dbReference type="SAM" id="MobiDB-lite"/>
    </source>
</evidence>
<evidence type="ECO:0000313" key="3">
    <source>
        <dbReference type="Proteomes" id="UP001321749"/>
    </source>
</evidence>
<protein>
    <submittedName>
        <fullName evidence="2">Uncharacterized protein</fullName>
    </submittedName>
</protein>
<name>A0AAV9I4F0_9PEZI</name>
<feature type="compositionally biased region" description="Gly residues" evidence="1">
    <location>
        <begin position="25"/>
        <end position="36"/>
    </location>
</feature>
<sequence length="199" mass="21151">MPGTPRGPSSPVDPSIEGHDSRCGSGAGDGGGGGDGPPSFTSPRALLEYLYADLTRFSEVAADHVVLHPADRAVSPGGGSGPPLVGVEACQQHEEGLVSGGRVKMRVEEVVANQRFGCVLGVMEMYKAEDEEEEEGEGEKKGGPRGCTEEGPWVKLEANFCGVWRFEWAGGKVKAVEHWENLDGEGEVRRVMGVMRRST</sequence>
<reference evidence="2" key="2">
    <citation type="submission" date="2023-06" db="EMBL/GenBank/DDBJ databases">
        <authorList>
            <consortium name="Lawrence Berkeley National Laboratory"/>
            <person name="Mondo S.J."/>
            <person name="Hensen N."/>
            <person name="Bonometti L."/>
            <person name="Westerberg I."/>
            <person name="Brannstrom I.O."/>
            <person name="Guillou S."/>
            <person name="Cros-Aarteil S."/>
            <person name="Calhoun S."/>
            <person name="Haridas S."/>
            <person name="Kuo A."/>
            <person name="Pangilinan J."/>
            <person name="Riley R."/>
            <person name="Labutti K."/>
            <person name="Andreopoulos B."/>
            <person name="Lipzen A."/>
            <person name="Chen C."/>
            <person name="Yanf M."/>
            <person name="Daum C."/>
            <person name="Ng V."/>
            <person name="Clum A."/>
            <person name="Steindorff A."/>
            <person name="Ohm R."/>
            <person name="Martin F."/>
            <person name="Silar P."/>
            <person name="Natvig D."/>
            <person name="Lalanne C."/>
            <person name="Gautier V."/>
            <person name="Ament-Velasquez S.L."/>
            <person name="Kruys A."/>
            <person name="Hutchinson M.I."/>
            <person name="Powell A.J."/>
            <person name="Barry K."/>
            <person name="Miller A.N."/>
            <person name="Grigoriev I.V."/>
            <person name="Debuchy R."/>
            <person name="Gladieux P."/>
            <person name="Thoren M.H."/>
            <person name="Johannesson H."/>
        </authorList>
    </citation>
    <scope>NUCLEOTIDE SEQUENCE</scope>
    <source>
        <strain evidence="2">PSN324</strain>
    </source>
</reference>
<gene>
    <name evidence="2" type="ORF">QBC42DRAFT_323446</name>
</gene>